<name>A0A1G6Y8C3_9FLAO</name>
<dbReference type="Pfam" id="PF00072">
    <property type="entry name" value="Response_reg"/>
    <property type="match status" value="1"/>
</dbReference>
<dbReference type="PANTHER" id="PTHR44520">
    <property type="entry name" value="RESPONSE REGULATOR RCP1-RELATED"/>
    <property type="match status" value="1"/>
</dbReference>
<dbReference type="PANTHER" id="PTHR44520:SF2">
    <property type="entry name" value="RESPONSE REGULATOR RCP1"/>
    <property type="match status" value="1"/>
</dbReference>
<feature type="modified residue" description="4-aspartylphosphate" evidence="1">
    <location>
        <position position="66"/>
    </location>
</feature>
<dbReference type="GO" id="GO:0000160">
    <property type="term" value="P:phosphorelay signal transduction system"/>
    <property type="evidence" value="ECO:0007669"/>
    <property type="project" value="InterPro"/>
</dbReference>
<dbReference type="STRING" id="641691.SAMN05421636_102134"/>
<reference evidence="3 4" key="1">
    <citation type="submission" date="2016-10" db="EMBL/GenBank/DDBJ databases">
        <authorList>
            <person name="de Groot N.N."/>
        </authorList>
    </citation>
    <scope>NUCLEOTIDE SEQUENCE [LARGE SCALE GENOMIC DNA]</scope>
    <source>
        <strain evidence="3 4">DSM 23421</strain>
    </source>
</reference>
<dbReference type="SMART" id="SM00448">
    <property type="entry name" value="REC"/>
    <property type="match status" value="1"/>
</dbReference>
<organism evidence="3 4">
    <name type="scientific">Pricia antarctica</name>
    <dbReference type="NCBI Taxonomy" id="641691"/>
    <lineage>
        <taxon>Bacteria</taxon>
        <taxon>Pseudomonadati</taxon>
        <taxon>Bacteroidota</taxon>
        <taxon>Flavobacteriia</taxon>
        <taxon>Flavobacteriales</taxon>
        <taxon>Flavobacteriaceae</taxon>
        <taxon>Pricia</taxon>
    </lineage>
</organism>
<evidence type="ECO:0000313" key="3">
    <source>
        <dbReference type="EMBL" id="SDD85967.1"/>
    </source>
</evidence>
<keyword evidence="1" id="KW-0597">Phosphoprotein</keyword>
<evidence type="ECO:0000259" key="2">
    <source>
        <dbReference type="PROSITE" id="PS50110"/>
    </source>
</evidence>
<dbReference type="Proteomes" id="UP000199109">
    <property type="component" value="Unassembled WGS sequence"/>
</dbReference>
<feature type="domain" description="Response regulatory" evidence="2">
    <location>
        <begin position="10"/>
        <end position="134"/>
    </location>
</feature>
<dbReference type="InterPro" id="IPR011006">
    <property type="entry name" value="CheY-like_superfamily"/>
</dbReference>
<dbReference type="SUPFAM" id="SSF52172">
    <property type="entry name" value="CheY-like"/>
    <property type="match status" value="1"/>
</dbReference>
<keyword evidence="4" id="KW-1185">Reference proteome</keyword>
<dbReference type="RefSeq" id="WP_091865872.1">
    <property type="nucleotide sequence ID" value="NZ_FNAO01000002.1"/>
</dbReference>
<dbReference type="InterPro" id="IPR001789">
    <property type="entry name" value="Sig_transdc_resp-reg_receiver"/>
</dbReference>
<dbReference type="PROSITE" id="PS50110">
    <property type="entry name" value="RESPONSE_REGULATORY"/>
    <property type="match status" value="1"/>
</dbReference>
<dbReference type="Gene3D" id="3.40.50.2300">
    <property type="match status" value="1"/>
</dbReference>
<sequence length="134" mass="15372">MDDKVPIYDTVFMVDDDPIVNFVHQKIIGNIGIVNEIRSFIDPRKALAELRSELCHAGKSILVFLDLNMPKMSGFEFLEFMELEDFSLNVDVIVVTSSICENDRLLAELHPRFLRDFVTKPLKAEDLKKIVAYP</sequence>
<dbReference type="OrthoDB" id="673128at2"/>
<proteinExistence type="predicted"/>
<dbReference type="EMBL" id="FNAO01000002">
    <property type="protein sequence ID" value="SDD85967.1"/>
    <property type="molecule type" value="Genomic_DNA"/>
</dbReference>
<evidence type="ECO:0000313" key="4">
    <source>
        <dbReference type="Proteomes" id="UP000199109"/>
    </source>
</evidence>
<evidence type="ECO:0000256" key="1">
    <source>
        <dbReference type="PROSITE-ProRule" id="PRU00169"/>
    </source>
</evidence>
<dbReference type="AlphaFoldDB" id="A0A1G6Y8C3"/>
<gene>
    <name evidence="3" type="ORF">SAMN05421636_102134</name>
</gene>
<protein>
    <submittedName>
        <fullName evidence="3">Response regulator receiver domain-containing protein</fullName>
    </submittedName>
</protein>
<accession>A0A1G6Y8C3</accession>
<dbReference type="InterPro" id="IPR052893">
    <property type="entry name" value="TCS_response_regulator"/>
</dbReference>